<evidence type="ECO:0000313" key="2">
    <source>
        <dbReference type="Proteomes" id="UP000238479"/>
    </source>
</evidence>
<comment type="caution">
    <text evidence="1">The sequence shown here is derived from an EMBL/GenBank/DDBJ whole genome shotgun (WGS) entry which is preliminary data.</text>
</comment>
<protein>
    <submittedName>
        <fullName evidence="1">Uncharacterized protein</fullName>
    </submittedName>
</protein>
<reference evidence="1 2" key="1">
    <citation type="journal article" date="2018" name="Nat. Genet.">
        <title>The Rosa genome provides new insights in the design of modern roses.</title>
        <authorList>
            <person name="Bendahmane M."/>
        </authorList>
    </citation>
    <scope>NUCLEOTIDE SEQUENCE [LARGE SCALE GENOMIC DNA]</scope>
    <source>
        <strain evidence="2">cv. Old Blush</strain>
    </source>
</reference>
<dbReference type="AlphaFoldDB" id="A0A2P6QCD9"/>
<gene>
    <name evidence="1" type="ORF">RchiOBHm_Chr5g0039931</name>
</gene>
<dbReference type="Gramene" id="PRQ31847">
    <property type="protein sequence ID" value="PRQ31847"/>
    <property type="gene ID" value="RchiOBHm_Chr5g0039931"/>
</dbReference>
<dbReference type="Proteomes" id="UP000238479">
    <property type="component" value="Chromosome 5"/>
</dbReference>
<organism evidence="1 2">
    <name type="scientific">Rosa chinensis</name>
    <name type="common">China rose</name>
    <dbReference type="NCBI Taxonomy" id="74649"/>
    <lineage>
        <taxon>Eukaryota</taxon>
        <taxon>Viridiplantae</taxon>
        <taxon>Streptophyta</taxon>
        <taxon>Embryophyta</taxon>
        <taxon>Tracheophyta</taxon>
        <taxon>Spermatophyta</taxon>
        <taxon>Magnoliopsida</taxon>
        <taxon>eudicotyledons</taxon>
        <taxon>Gunneridae</taxon>
        <taxon>Pentapetalae</taxon>
        <taxon>rosids</taxon>
        <taxon>fabids</taxon>
        <taxon>Rosales</taxon>
        <taxon>Rosaceae</taxon>
        <taxon>Rosoideae</taxon>
        <taxon>Rosoideae incertae sedis</taxon>
        <taxon>Rosa</taxon>
    </lineage>
</organism>
<evidence type="ECO:0000313" key="1">
    <source>
        <dbReference type="EMBL" id="PRQ31847.1"/>
    </source>
</evidence>
<accession>A0A2P6QCD9</accession>
<dbReference type="EMBL" id="PDCK01000043">
    <property type="protein sequence ID" value="PRQ31847.1"/>
    <property type="molecule type" value="Genomic_DNA"/>
</dbReference>
<name>A0A2P6QCD9_ROSCH</name>
<keyword evidence="2" id="KW-1185">Reference proteome</keyword>
<proteinExistence type="predicted"/>
<sequence>MTLPIPKCYFCIKKKRTSSLEWVTLSHYFYHTHLIQPPLRKTYFLDWRKVCFCLPLGNFIIDR</sequence>